<proteinExistence type="predicted"/>
<feature type="domain" description="CD-NTase-associated protein 12/Pycsar effector protein TIR" evidence="1">
    <location>
        <begin position="123"/>
        <end position="235"/>
    </location>
</feature>
<dbReference type="InterPro" id="IPR019302">
    <property type="entry name" value="CAP12/PCTIR_TIR_dom"/>
</dbReference>
<evidence type="ECO:0000259" key="1">
    <source>
        <dbReference type="Pfam" id="PF10137"/>
    </source>
</evidence>
<name>A0A6J5DHU7_9BURK</name>
<dbReference type="GO" id="GO:0050135">
    <property type="term" value="F:NADP+ nucleosidase activity"/>
    <property type="evidence" value="ECO:0007669"/>
    <property type="project" value="InterPro"/>
</dbReference>
<accession>A0A6J5DHU7</accession>
<protein>
    <recommendedName>
        <fullName evidence="1">CD-NTase-associated protein 12/Pycsar effector protein TIR domain-containing protein</fullName>
    </recommendedName>
</protein>
<dbReference type="AlphaFoldDB" id="A0A6J5DHU7"/>
<evidence type="ECO:0000313" key="2">
    <source>
        <dbReference type="EMBL" id="CAB3753044.1"/>
    </source>
</evidence>
<dbReference type="Proteomes" id="UP000494329">
    <property type="component" value="Unassembled WGS sequence"/>
</dbReference>
<reference evidence="2 3" key="1">
    <citation type="submission" date="2020-04" db="EMBL/GenBank/DDBJ databases">
        <authorList>
            <person name="De Canck E."/>
        </authorList>
    </citation>
    <scope>NUCLEOTIDE SEQUENCE [LARGE SCALE GENOMIC DNA]</scope>
    <source>
        <strain evidence="2 3">LMG 29739</strain>
    </source>
</reference>
<dbReference type="EMBL" id="CADIKF010000009">
    <property type="protein sequence ID" value="CAB3753044.1"/>
    <property type="molecule type" value="Genomic_DNA"/>
</dbReference>
<sequence length="257" mass="28444">MASVTATMAKIAGLKKAIERMLEANNARRLPIQQFSQRDVAAYFVGAANVIEDLREALPDLYGDFPAIKEEPACEIKTHANGVAIPNYYYRAQLDRLARHIDQALEIRANSELAAPAAEAPRKVFISHGRAKDWYEVQAFIERDLKIATLELAQEPNKGLTVLGKLAEAADQCDSAVIVMTGDDTDASGQIRARENVMHEIGYFQGKYGLARVVLLHEEGVNVPTNIQGLVYIPFPKEFIQAVQGPLMRELVVIYGH</sequence>
<dbReference type="RefSeq" id="WP_246270150.1">
    <property type="nucleotide sequence ID" value="NZ_CADIKF010000009.1"/>
</dbReference>
<evidence type="ECO:0000313" key="3">
    <source>
        <dbReference type="Proteomes" id="UP000494329"/>
    </source>
</evidence>
<organism evidence="2 3">
    <name type="scientific">Paraburkholderia solisilvae</name>
    <dbReference type="NCBI Taxonomy" id="624376"/>
    <lineage>
        <taxon>Bacteria</taxon>
        <taxon>Pseudomonadati</taxon>
        <taxon>Pseudomonadota</taxon>
        <taxon>Betaproteobacteria</taxon>
        <taxon>Burkholderiales</taxon>
        <taxon>Burkholderiaceae</taxon>
        <taxon>Paraburkholderia</taxon>
    </lineage>
</organism>
<gene>
    <name evidence="2" type="ORF">LMG29739_01650</name>
</gene>
<keyword evidence="3" id="KW-1185">Reference proteome</keyword>
<dbReference type="Pfam" id="PF10137">
    <property type="entry name" value="CAP12-PCTIR_TIR"/>
    <property type="match status" value="1"/>
</dbReference>